<reference evidence="3" key="1">
    <citation type="journal article" date="2019" name="Int. J. Syst. Evol. Microbiol.">
        <title>The Global Catalogue of Microorganisms (GCM) 10K type strain sequencing project: providing services to taxonomists for standard genome sequencing and annotation.</title>
        <authorList>
            <consortium name="The Broad Institute Genomics Platform"/>
            <consortium name="The Broad Institute Genome Sequencing Center for Infectious Disease"/>
            <person name="Wu L."/>
            <person name="Ma J."/>
        </authorList>
    </citation>
    <scope>NUCLEOTIDE SEQUENCE [LARGE SCALE GENOMIC DNA]</scope>
    <source>
        <strain evidence="3">CCUG 62974</strain>
    </source>
</reference>
<evidence type="ECO:0000256" key="1">
    <source>
        <dbReference type="SAM" id="Phobius"/>
    </source>
</evidence>
<sequence length="146" mass="15296">MLVTRLVLADLRRHRVQAAMLLLAVTVATATMTLGLSLRDVSDALYEQTKRASAGPDMVALSGETGPEVTSALTSLAEAPEVVAHHGPYRVVYADLTTRDSASSPVVVHGFAETPGALDRPLVTSGRWIRSGGTVLERGFATALGG</sequence>
<keyword evidence="1" id="KW-0812">Transmembrane</keyword>
<keyword evidence="3" id="KW-1185">Reference proteome</keyword>
<feature type="non-terminal residue" evidence="2">
    <location>
        <position position="146"/>
    </location>
</feature>
<comment type="caution">
    <text evidence="2">The sequence shown here is derived from an EMBL/GenBank/DDBJ whole genome shotgun (WGS) entry which is preliminary data.</text>
</comment>
<dbReference type="EMBL" id="JBHTHX010002756">
    <property type="protein sequence ID" value="MFD0890893.1"/>
    <property type="molecule type" value="Genomic_DNA"/>
</dbReference>
<dbReference type="Proteomes" id="UP001597024">
    <property type="component" value="Unassembled WGS sequence"/>
</dbReference>
<accession>A0ABW3E488</accession>
<keyword evidence="1" id="KW-0472">Membrane</keyword>
<feature type="transmembrane region" description="Helical" evidence="1">
    <location>
        <begin position="20"/>
        <end position="38"/>
    </location>
</feature>
<name>A0ABW3E488_9ACTN</name>
<organism evidence="2 3">
    <name type="scientific">Streptosporangium algeriense</name>
    <dbReference type="NCBI Taxonomy" id="1682748"/>
    <lineage>
        <taxon>Bacteria</taxon>
        <taxon>Bacillati</taxon>
        <taxon>Actinomycetota</taxon>
        <taxon>Actinomycetes</taxon>
        <taxon>Streptosporangiales</taxon>
        <taxon>Streptosporangiaceae</taxon>
        <taxon>Streptosporangium</taxon>
    </lineage>
</organism>
<protein>
    <submittedName>
        <fullName evidence="2">ABC transporter permease</fullName>
    </submittedName>
</protein>
<gene>
    <name evidence="2" type="ORF">ACFQ08_40635</name>
</gene>
<proteinExistence type="predicted"/>
<keyword evidence="1" id="KW-1133">Transmembrane helix</keyword>
<evidence type="ECO:0000313" key="2">
    <source>
        <dbReference type="EMBL" id="MFD0890893.1"/>
    </source>
</evidence>
<evidence type="ECO:0000313" key="3">
    <source>
        <dbReference type="Proteomes" id="UP001597024"/>
    </source>
</evidence>